<gene>
    <name evidence="4" type="ORF">IQ241_01330</name>
</gene>
<dbReference type="Pfam" id="PF08487">
    <property type="entry name" value="VIT"/>
    <property type="match status" value="1"/>
</dbReference>
<proteinExistence type="predicted"/>
<dbReference type="NCBIfam" id="TIGR02595">
    <property type="entry name" value="PEP_CTERM"/>
    <property type="match status" value="1"/>
</dbReference>
<feature type="transmembrane region" description="Helical" evidence="2">
    <location>
        <begin position="193"/>
        <end position="217"/>
    </location>
</feature>
<feature type="domain" description="VIT" evidence="3">
    <location>
        <begin position="382"/>
        <end position="521"/>
    </location>
</feature>
<feature type="transmembrane region" description="Helical" evidence="2">
    <location>
        <begin position="144"/>
        <end position="173"/>
    </location>
</feature>
<dbReference type="AlphaFoldDB" id="A0A8J7DM54"/>
<dbReference type="InterPro" id="IPR013424">
    <property type="entry name" value="Ice-binding_C"/>
</dbReference>
<dbReference type="PROSITE" id="PS51468">
    <property type="entry name" value="VIT"/>
    <property type="match status" value="1"/>
</dbReference>
<evidence type="ECO:0000256" key="2">
    <source>
        <dbReference type="SAM" id="Phobius"/>
    </source>
</evidence>
<dbReference type="InterPro" id="IPR014270">
    <property type="entry name" value="PEP-CTERM_IMP"/>
</dbReference>
<feature type="transmembrane region" description="Helical" evidence="2">
    <location>
        <begin position="81"/>
        <end position="100"/>
    </location>
</feature>
<evidence type="ECO:0000259" key="3">
    <source>
        <dbReference type="PROSITE" id="PS51468"/>
    </source>
</evidence>
<dbReference type="NCBIfam" id="TIGR02921">
    <property type="entry name" value="PEP_integral"/>
    <property type="match status" value="1"/>
</dbReference>
<keyword evidence="5" id="KW-1185">Reference proteome</keyword>
<feature type="region of interest" description="Disordered" evidence="1">
    <location>
        <begin position="847"/>
        <end position="873"/>
    </location>
</feature>
<dbReference type="InterPro" id="IPR013694">
    <property type="entry name" value="VIT"/>
</dbReference>
<name>A0A8J7DM54_9CYAN</name>
<feature type="transmembrane region" description="Helical" evidence="2">
    <location>
        <begin position="48"/>
        <end position="69"/>
    </location>
</feature>
<organism evidence="4 5">
    <name type="scientific">Vasconcelosia minhoensis LEGE 07310</name>
    <dbReference type="NCBI Taxonomy" id="915328"/>
    <lineage>
        <taxon>Bacteria</taxon>
        <taxon>Bacillati</taxon>
        <taxon>Cyanobacteriota</taxon>
        <taxon>Cyanophyceae</taxon>
        <taxon>Nodosilineales</taxon>
        <taxon>Cymatolegaceae</taxon>
        <taxon>Vasconcelosia</taxon>
        <taxon>Vasconcelosia minhoensis</taxon>
    </lineage>
</organism>
<feature type="transmembrane region" description="Helical" evidence="2">
    <location>
        <begin position="106"/>
        <end position="132"/>
    </location>
</feature>
<comment type="caution">
    <text evidence="4">The sequence shown here is derived from an EMBL/GenBank/DDBJ whole genome shotgun (WGS) entry which is preliminary data.</text>
</comment>
<reference evidence="4" key="1">
    <citation type="submission" date="2020-10" db="EMBL/GenBank/DDBJ databases">
        <authorList>
            <person name="Castelo-Branco R."/>
            <person name="Eusebio N."/>
            <person name="Adriana R."/>
            <person name="Vieira A."/>
            <person name="Brugerolle De Fraissinette N."/>
            <person name="Rezende De Castro R."/>
            <person name="Schneider M.P."/>
            <person name="Vasconcelos V."/>
            <person name="Leao P.N."/>
        </authorList>
    </citation>
    <scope>NUCLEOTIDE SEQUENCE</scope>
    <source>
        <strain evidence="4">LEGE 07310</strain>
    </source>
</reference>
<dbReference type="EMBL" id="JADEXG010000002">
    <property type="protein sequence ID" value="MBE9075950.1"/>
    <property type="molecule type" value="Genomic_DNA"/>
</dbReference>
<feature type="compositionally biased region" description="Polar residues" evidence="1">
    <location>
        <begin position="859"/>
        <end position="871"/>
    </location>
</feature>
<accession>A0A8J7DM54</accession>
<dbReference type="RefSeq" id="WP_193904616.1">
    <property type="nucleotide sequence ID" value="NZ_JADEXG010000002.1"/>
</dbReference>
<evidence type="ECO:0000313" key="5">
    <source>
        <dbReference type="Proteomes" id="UP000636505"/>
    </source>
</evidence>
<keyword evidence="2" id="KW-1133">Transmembrane helix</keyword>
<sequence>MKTALHVLSHAIFWTWNLGFLGFVYLFVLPETGFAIFQALQDGTIPPTLVISLIGILVIPLVCTLVGGLRLRKHPILLMRLFYGVEAPLFALCLLRLFLVREMTPASGYLMGLLAFSMLMFAVEILTGYAAYRRSLAWVQIVSHSLILVMGLYAGALLLLYTVPALCVFLYHFFQFQWLWGGWAIFRYPFQLFFLFLFGLSCLLFFAMPYVMANFYVRSWLRIFNAFGRQHGYGRSWGASAIALTLSTVIFLGLQPQPQAKAFDLLASPPQTVEARQALLNQSGQIRAGLVNAYLSNYRYLSPWEDSNQLRQMYMSVFSLSKPAAQFWQNLHNGLLSPFLYRGSDSDVKKAAELYAQFFDAPIQKAERPAIRSALQATANRDETQAGLLNLDQKVVRLASQSVTVQEQGDWATVELHEQYENKTDQVQEIFYSFSLPESAVITGLWLGETATSPRFQFVVSPRGAAQQVYQAEVERSKWTAPTDPALLEQVGPRQYRLRVFPIPQAVSAQEPGQLHLWMTYQVMQKDSGWPLPQLTEKRNIFWTAETEHLRPGKAAELSEDKWFEEQIPARKKSAVAHTVDLAEGYRVTATPLADHSAQLKNQRLAVILDGSYSMAAHSQDLKRAFRDLKQTAGNNSLDFYQATTAGMSAPTQTLKQFEQTTFYGSLQPAEILQQFAQQRRQTYDAVLLMTDEGSYELAEETDLPTLSAPLWLVHLGGKLPNAYEDSLLEAIQTSRGGIASDIGSVLQRVSSDSTGDAIDGYDWSVTTVKPSAESVETSNADAFEPLAARQLVLQQSRSADMTQLATLDEIHAIAKRTEIVTPYSSMLVLVDDRQRDLLREAEASRDRFDREVEDGQDDLTQPGNPLSSAASVPEPGQLLGLGVFAVALIWLKRKQPRDQD</sequence>
<feature type="transmembrane region" description="Helical" evidence="2">
    <location>
        <begin position="237"/>
        <end position="254"/>
    </location>
</feature>
<keyword evidence="2" id="KW-0812">Transmembrane</keyword>
<dbReference type="Proteomes" id="UP000636505">
    <property type="component" value="Unassembled WGS sequence"/>
</dbReference>
<evidence type="ECO:0000256" key="1">
    <source>
        <dbReference type="SAM" id="MobiDB-lite"/>
    </source>
</evidence>
<protein>
    <submittedName>
        <fullName evidence="4">TIGR02921 family PEP-CTERM protein</fullName>
    </submittedName>
</protein>
<evidence type="ECO:0000313" key="4">
    <source>
        <dbReference type="EMBL" id="MBE9075950.1"/>
    </source>
</evidence>
<keyword evidence="2" id="KW-0472">Membrane</keyword>
<feature type="transmembrane region" description="Helical" evidence="2">
    <location>
        <begin position="7"/>
        <end position="28"/>
    </location>
</feature>